<keyword evidence="3" id="KW-0862">Zinc</keyword>
<keyword evidence="7" id="KW-1185">Reference proteome</keyword>
<evidence type="ECO:0000256" key="2">
    <source>
        <dbReference type="ARBA" id="ARBA00022771"/>
    </source>
</evidence>
<dbReference type="InterPro" id="IPR002893">
    <property type="entry name" value="Znf_MYND"/>
</dbReference>
<gene>
    <name evidence="6" type="ORF">CONPUDRAFT_154879</name>
</gene>
<dbReference type="RefSeq" id="XP_007769874.1">
    <property type="nucleotide sequence ID" value="XM_007771684.1"/>
</dbReference>
<dbReference type="GeneID" id="19203343"/>
<dbReference type="Pfam" id="PF01753">
    <property type="entry name" value="zf-MYND"/>
    <property type="match status" value="1"/>
</dbReference>
<reference evidence="7" key="1">
    <citation type="journal article" date="2012" name="Science">
        <title>The Paleozoic origin of enzymatic lignin decomposition reconstructed from 31 fungal genomes.</title>
        <authorList>
            <person name="Floudas D."/>
            <person name="Binder M."/>
            <person name="Riley R."/>
            <person name="Barry K."/>
            <person name="Blanchette R.A."/>
            <person name="Henrissat B."/>
            <person name="Martinez A.T."/>
            <person name="Otillar R."/>
            <person name="Spatafora J.W."/>
            <person name="Yadav J.S."/>
            <person name="Aerts A."/>
            <person name="Benoit I."/>
            <person name="Boyd A."/>
            <person name="Carlson A."/>
            <person name="Copeland A."/>
            <person name="Coutinho P.M."/>
            <person name="de Vries R.P."/>
            <person name="Ferreira P."/>
            <person name="Findley K."/>
            <person name="Foster B."/>
            <person name="Gaskell J."/>
            <person name="Glotzer D."/>
            <person name="Gorecki P."/>
            <person name="Heitman J."/>
            <person name="Hesse C."/>
            <person name="Hori C."/>
            <person name="Igarashi K."/>
            <person name="Jurgens J.A."/>
            <person name="Kallen N."/>
            <person name="Kersten P."/>
            <person name="Kohler A."/>
            <person name="Kuees U."/>
            <person name="Kumar T.K.A."/>
            <person name="Kuo A."/>
            <person name="LaButti K."/>
            <person name="Larrondo L.F."/>
            <person name="Lindquist E."/>
            <person name="Ling A."/>
            <person name="Lombard V."/>
            <person name="Lucas S."/>
            <person name="Lundell T."/>
            <person name="Martin R."/>
            <person name="McLaughlin D.J."/>
            <person name="Morgenstern I."/>
            <person name="Morin E."/>
            <person name="Murat C."/>
            <person name="Nagy L.G."/>
            <person name="Nolan M."/>
            <person name="Ohm R.A."/>
            <person name="Patyshakuliyeva A."/>
            <person name="Rokas A."/>
            <person name="Ruiz-Duenas F.J."/>
            <person name="Sabat G."/>
            <person name="Salamov A."/>
            <person name="Samejima M."/>
            <person name="Schmutz J."/>
            <person name="Slot J.C."/>
            <person name="St John F."/>
            <person name="Stenlid J."/>
            <person name="Sun H."/>
            <person name="Sun S."/>
            <person name="Syed K."/>
            <person name="Tsang A."/>
            <person name="Wiebenga A."/>
            <person name="Young D."/>
            <person name="Pisabarro A."/>
            <person name="Eastwood D.C."/>
            <person name="Martin F."/>
            <person name="Cullen D."/>
            <person name="Grigoriev I.V."/>
            <person name="Hibbett D.S."/>
        </authorList>
    </citation>
    <scope>NUCLEOTIDE SEQUENCE [LARGE SCALE GENOMIC DNA]</scope>
    <source>
        <strain evidence="7">RWD-64-598 SS2</strain>
    </source>
</reference>
<name>A0A5M3MKW8_CONPW</name>
<evidence type="ECO:0000313" key="7">
    <source>
        <dbReference type="Proteomes" id="UP000053558"/>
    </source>
</evidence>
<dbReference type="Proteomes" id="UP000053558">
    <property type="component" value="Unassembled WGS sequence"/>
</dbReference>
<comment type="caution">
    <text evidence="6">The sequence shown here is derived from an EMBL/GenBank/DDBJ whole genome shotgun (WGS) entry which is preliminary data.</text>
</comment>
<dbReference type="OMA" id="PARTHPW"/>
<sequence>MRRCSGGTGELLRCSGCLLHTYCSKECQKATWPLHKLECRTLWGLARTRAGQISGNPNAWGEFTRWAEYHQTSLSNFSINGYIQYGPGSDEHYVFGIYLRYQKNHAELPLEKKFKLVGVHPLDKDDIPPGDMVAMTVQRMYWTHREQLIPLGHMQFGDEYGGTGAYVLSVDFNPNTRVDLGEMANAILYPVKPVPFDKMRAEAHPAPRPYQTLERILAAGERLKFCCGKVPGMPKCCCGGWTHHDVDVDDID</sequence>
<protein>
    <recommendedName>
        <fullName evidence="5">MYND-type domain-containing protein</fullName>
    </recommendedName>
</protein>
<dbReference type="Gene3D" id="6.10.140.2220">
    <property type="match status" value="1"/>
</dbReference>
<keyword evidence="2 4" id="KW-0863">Zinc-finger</keyword>
<organism evidence="6 7">
    <name type="scientific">Coniophora puteana (strain RWD-64-598)</name>
    <name type="common">Brown rot fungus</name>
    <dbReference type="NCBI Taxonomy" id="741705"/>
    <lineage>
        <taxon>Eukaryota</taxon>
        <taxon>Fungi</taxon>
        <taxon>Dikarya</taxon>
        <taxon>Basidiomycota</taxon>
        <taxon>Agaricomycotina</taxon>
        <taxon>Agaricomycetes</taxon>
        <taxon>Agaricomycetidae</taxon>
        <taxon>Boletales</taxon>
        <taxon>Coniophorineae</taxon>
        <taxon>Coniophoraceae</taxon>
        <taxon>Coniophora</taxon>
    </lineage>
</organism>
<keyword evidence="1" id="KW-0479">Metal-binding</keyword>
<dbReference type="EMBL" id="JH711580">
    <property type="protein sequence ID" value="EIW79464.1"/>
    <property type="molecule type" value="Genomic_DNA"/>
</dbReference>
<dbReference type="GO" id="GO:0008270">
    <property type="term" value="F:zinc ion binding"/>
    <property type="evidence" value="ECO:0007669"/>
    <property type="project" value="UniProtKB-KW"/>
</dbReference>
<proteinExistence type="predicted"/>
<dbReference type="KEGG" id="cput:CONPUDRAFT_154879"/>
<feature type="domain" description="MYND-type" evidence="5">
    <location>
        <begin position="1"/>
        <end position="39"/>
    </location>
</feature>
<dbReference type="PROSITE" id="PS50865">
    <property type="entry name" value="ZF_MYND_2"/>
    <property type="match status" value="1"/>
</dbReference>
<evidence type="ECO:0000313" key="6">
    <source>
        <dbReference type="EMBL" id="EIW79464.1"/>
    </source>
</evidence>
<dbReference type="AlphaFoldDB" id="A0A5M3MKW8"/>
<dbReference type="SUPFAM" id="SSF144232">
    <property type="entry name" value="HIT/MYND zinc finger-like"/>
    <property type="match status" value="1"/>
</dbReference>
<evidence type="ECO:0000259" key="5">
    <source>
        <dbReference type="PROSITE" id="PS50865"/>
    </source>
</evidence>
<evidence type="ECO:0000256" key="3">
    <source>
        <dbReference type="ARBA" id="ARBA00022833"/>
    </source>
</evidence>
<dbReference type="OrthoDB" id="2945048at2759"/>
<accession>A0A5M3MKW8</accession>
<evidence type="ECO:0000256" key="1">
    <source>
        <dbReference type="ARBA" id="ARBA00022723"/>
    </source>
</evidence>
<evidence type="ECO:0000256" key="4">
    <source>
        <dbReference type="PROSITE-ProRule" id="PRU00134"/>
    </source>
</evidence>